<comment type="caution">
    <text evidence="1">The sequence shown here is derived from an EMBL/GenBank/DDBJ whole genome shotgun (WGS) entry which is preliminary data.</text>
</comment>
<dbReference type="OMA" id="IRESAGC"/>
<gene>
    <name evidence="1" type="ORF">Fcan01_16224</name>
</gene>
<protein>
    <submittedName>
        <fullName evidence="1">Uncharacterized protein</fullName>
    </submittedName>
</protein>
<reference evidence="1 2" key="1">
    <citation type="submission" date="2015-12" db="EMBL/GenBank/DDBJ databases">
        <title>The genome of Folsomia candida.</title>
        <authorList>
            <person name="Faddeeva A."/>
            <person name="Derks M.F."/>
            <person name="Anvar Y."/>
            <person name="Smit S."/>
            <person name="Van Straalen N."/>
            <person name="Roelofs D."/>
        </authorList>
    </citation>
    <scope>NUCLEOTIDE SEQUENCE [LARGE SCALE GENOMIC DNA]</scope>
    <source>
        <strain evidence="1 2">VU population</strain>
        <tissue evidence="1">Whole body</tissue>
    </source>
</reference>
<dbReference type="OrthoDB" id="2016582at2759"/>
<keyword evidence="2" id="KW-1185">Reference proteome</keyword>
<dbReference type="AlphaFoldDB" id="A0A226DVK2"/>
<dbReference type="EMBL" id="LNIX01000011">
    <property type="protein sequence ID" value="OXA49110.1"/>
    <property type="molecule type" value="Genomic_DNA"/>
</dbReference>
<sequence length="343" mass="37292">MTVSDSGGCGGGIFESGELNFCTQLSENNHRSDILRTPASAYSGLRVLRPPAGHAYSGLRVLRPPEAGVRTPSPEGVQAAWESPILDITLSQLIQGATTPEDTARYRALRDKFAGAWLNALPSPQLGTLLSNESFRIAVSLRLGCDVCQPHKCPCGAQVTGRGYHGLSCRRSAGRWSRHEAANNVIARALRSAEVPCIRESAGCSTQDGKRPDGMTLIPWSRGKSLVWDVTCVDTFAPSYLPETVRYQGAAASKAEDSKRRRYAFLLDRFIFVPVAMETTGVWGQEGLLLINQIGERIAARTGQPNAVTFLRQRISLAVQRGNVASILGTLPEGKELEEVYYF</sequence>
<proteinExistence type="predicted"/>
<dbReference type="Proteomes" id="UP000198287">
    <property type="component" value="Unassembled WGS sequence"/>
</dbReference>
<dbReference type="PANTHER" id="PTHR48462">
    <property type="entry name" value="PROTEIN, PUTATIVE-RELATED"/>
    <property type="match status" value="1"/>
</dbReference>
<dbReference type="PANTHER" id="PTHR48462:SF1">
    <property type="entry name" value="PROTEIN, PUTATIVE-RELATED"/>
    <property type="match status" value="1"/>
</dbReference>
<organism evidence="1 2">
    <name type="scientific">Folsomia candida</name>
    <name type="common">Springtail</name>
    <dbReference type="NCBI Taxonomy" id="158441"/>
    <lineage>
        <taxon>Eukaryota</taxon>
        <taxon>Metazoa</taxon>
        <taxon>Ecdysozoa</taxon>
        <taxon>Arthropoda</taxon>
        <taxon>Hexapoda</taxon>
        <taxon>Collembola</taxon>
        <taxon>Entomobryomorpha</taxon>
        <taxon>Isotomoidea</taxon>
        <taxon>Isotomidae</taxon>
        <taxon>Proisotominae</taxon>
        <taxon>Folsomia</taxon>
    </lineage>
</organism>
<name>A0A226DVK2_FOLCA</name>
<evidence type="ECO:0000313" key="2">
    <source>
        <dbReference type="Proteomes" id="UP000198287"/>
    </source>
</evidence>
<accession>A0A226DVK2</accession>
<evidence type="ECO:0000313" key="1">
    <source>
        <dbReference type="EMBL" id="OXA49110.1"/>
    </source>
</evidence>